<dbReference type="SUPFAM" id="SSF56672">
    <property type="entry name" value="DNA/RNA polymerases"/>
    <property type="match status" value="1"/>
</dbReference>
<comment type="caution">
    <text evidence="1">The sequence shown here is derived from an EMBL/GenBank/DDBJ whole genome shotgun (WGS) entry which is preliminary data.</text>
</comment>
<gene>
    <name evidence="1" type="ORF">CNMCM5793_006024</name>
</gene>
<protein>
    <recommendedName>
        <fullName evidence="3">Reverse transcriptase domain-containing protein</fullName>
    </recommendedName>
</protein>
<dbReference type="OrthoDB" id="4297048at2759"/>
<evidence type="ECO:0000313" key="2">
    <source>
        <dbReference type="Proteomes" id="UP000630445"/>
    </source>
</evidence>
<reference evidence="1" key="1">
    <citation type="submission" date="2020-06" db="EMBL/GenBank/DDBJ databases">
        <title>Draft genome sequences of strains closely related to Aspergillus parafelis and Aspergillus hiratsukae.</title>
        <authorList>
            <person name="Dos Santos R.A.C."/>
            <person name="Rivero-Menendez O."/>
            <person name="Steenwyk J.L."/>
            <person name="Mead M.E."/>
            <person name="Goldman G.H."/>
            <person name="Alastruey-Izquierdo A."/>
            <person name="Rokas A."/>
        </authorList>
    </citation>
    <scope>NUCLEOTIDE SEQUENCE</scope>
    <source>
        <strain evidence="1">CNM-CM5793</strain>
    </source>
</reference>
<evidence type="ECO:0000313" key="1">
    <source>
        <dbReference type="EMBL" id="KAF7136706.1"/>
    </source>
</evidence>
<dbReference type="AlphaFoldDB" id="A0A8H6PGR1"/>
<dbReference type="PANTHER" id="PTHR33050">
    <property type="entry name" value="REVERSE TRANSCRIPTASE DOMAIN-CONTAINING PROTEIN"/>
    <property type="match status" value="1"/>
</dbReference>
<name>A0A8H6PGR1_9EURO</name>
<dbReference type="PANTHER" id="PTHR33050:SF7">
    <property type="entry name" value="RIBONUCLEASE H"/>
    <property type="match status" value="1"/>
</dbReference>
<dbReference type="Proteomes" id="UP000630445">
    <property type="component" value="Unassembled WGS sequence"/>
</dbReference>
<dbReference type="InterPro" id="IPR052055">
    <property type="entry name" value="Hepadnavirus_pol/RT"/>
</dbReference>
<evidence type="ECO:0008006" key="3">
    <source>
        <dbReference type="Google" id="ProtNLM"/>
    </source>
</evidence>
<dbReference type="InterPro" id="IPR043502">
    <property type="entry name" value="DNA/RNA_pol_sf"/>
</dbReference>
<sequence>MTSFSQSSTVTPVPQDSAWPPAHIWETMSAADRATWLQQIQRDRTRRLEMDEAEVDLCRRRPRADLRVDEDNQEENLRGTVGFKKAASSLKDWGPNPQIWTNCFLTYLAVIGYLFGDKHPKAVPNLLMFMRQILDVAQTYQWPEAVLPLALNFHQYILDKGELSTDSYLVTAQFREKYLRHNLTLPAKSPPQPQQPDLAIQGLPEPRTMIQRFAISSTRRGASGTAARGAVNVPYSIPLFNPELSKLQPSPSPLHAQRWRNRLCYYPGDLGPTLAGILTYGVQIGYRGKIHSCHSTNHYIHEHSVITAKLAEGLDLCRVRLASKPSFISPLGLALSMMADGAASMTYPGLLDEALTRWNDSTYVECCLPFGLATAPFLFNLFAEALHWILQCLLHAFYINHYLDDFIAITHSPSMSDPAGAFDEVYHTVTDYLGIPRNTRKDEQGTCVTVLGIQIDSIAMEARLPREKLCRATLDAAAALNATSLTLKQTESLTGSLAFRSRVVRLGRTRLQSLYTFQAVFPHGSRTRRRIPY</sequence>
<organism evidence="1 2">
    <name type="scientific">Aspergillus hiratsukae</name>
    <dbReference type="NCBI Taxonomy" id="1194566"/>
    <lineage>
        <taxon>Eukaryota</taxon>
        <taxon>Fungi</taxon>
        <taxon>Dikarya</taxon>
        <taxon>Ascomycota</taxon>
        <taxon>Pezizomycotina</taxon>
        <taxon>Eurotiomycetes</taxon>
        <taxon>Eurotiomycetidae</taxon>
        <taxon>Eurotiales</taxon>
        <taxon>Aspergillaceae</taxon>
        <taxon>Aspergillus</taxon>
        <taxon>Aspergillus subgen. Fumigati</taxon>
    </lineage>
</organism>
<proteinExistence type="predicted"/>
<keyword evidence="2" id="KW-1185">Reference proteome</keyword>
<accession>A0A8H6PGR1</accession>
<dbReference type="EMBL" id="JACBAD010001739">
    <property type="protein sequence ID" value="KAF7136706.1"/>
    <property type="molecule type" value="Genomic_DNA"/>
</dbReference>